<reference evidence="1" key="1">
    <citation type="submission" date="2023-04" db="EMBL/GenBank/DDBJ databases">
        <title>A chromosome-level genome assembly of the parasitoid wasp Eretmocerus hayati.</title>
        <authorList>
            <person name="Zhong Y."/>
            <person name="Liu S."/>
            <person name="Liu Y."/>
        </authorList>
    </citation>
    <scope>NUCLEOTIDE SEQUENCE</scope>
    <source>
        <strain evidence="1">ZJU_SS_LIU_2023</strain>
    </source>
</reference>
<proteinExistence type="predicted"/>
<protein>
    <submittedName>
        <fullName evidence="1">Uncharacterized protein</fullName>
    </submittedName>
</protein>
<dbReference type="Proteomes" id="UP001239111">
    <property type="component" value="Chromosome 2"/>
</dbReference>
<dbReference type="EMBL" id="CM056742">
    <property type="protein sequence ID" value="KAJ8679900.1"/>
    <property type="molecule type" value="Genomic_DNA"/>
</dbReference>
<accession>A0ACC2P8H9</accession>
<sequence>MESIGLGLDSLSNGRPPVSTPSSQPNSAARKPPLPPMCARNTSGGSSNTASSSFISSSGSSGPNNTTSRRRAATELVNGAALDMAKARLAAAGGMRPAGLLETDLDAPLEPSCVGRPGSRSLLNLNGGPQHHGLHQPPSLSLSIAGNGCCVDDDLDEADAAAIRSNRHHRHHHQQLRQPGDVDTGAGGGPHRPHKSMEFLLDKENLHFVKVSLQNGFFCSLRRELETIFIVQKGE</sequence>
<gene>
    <name evidence="1" type="ORF">QAD02_015687</name>
</gene>
<comment type="caution">
    <text evidence="1">The sequence shown here is derived from an EMBL/GenBank/DDBJ whole genome shotgun (WGS) entry which is preliminary data.</text>
</comment>
<keyword evidence="2" id="KW-1185">Reference proteome</keyword>
<name>A0ACC2P8H9_9HYME</name>
<evidence type="ECO:0000313" key="1">
    <source>
        <dbReference type="EMBL" id="KAJ8679900.1"/>
    </source>
</evidence>
<organism evidence="1 2">
    <name type="scientific">Eretmocerus hayati</name>
    <dbReference type="NCBI Taxonomy" id="131215"/>
    <lineage>
        <taxon>Eukaryota</taxon>
        <taxon>Metazoa</taxon>
        <taxon>Ecdysozoa</taxon>
        <taxon>Arthropoda</taxon>
        <taxon>Hexapoda</taxon>
        <taxon>Insecta</taxon>
        <taxon>Pterygota</taxon>
        <taxon>Neoptera</taxon>
        <taxon>Endopterygota</taxon>
        <taxon>Hymenoptera</taxon>
        <taxon>Apocrita</taxon>
        <taxon>Proctotrupomorpha</taxon>
        <taxon>Chalcidoidea</taxon>
        <taxon>Aphelinidae</taxon>
        <taxon>Aphelininae</taxon>
        <taxon>Eretmocerus</taxon>
    </lineage>
</organism>
<evidence type="ECO:0000313" key="2">
    <source>
        <dbReference type="Proteomes" id="UP001239111"/>
    </source>
</evidence>